<dbReference type="Gene3D" id="1.25.40.420">
    <property type="match status" value="1"/>
</dbReference>
<proteinExistence type="predicted"/>
<organism evidence="2 3">
    <name type="scientific">Argiope bruennichi</name>
    <name type="common">Wasp spider</name>
    <name type="synonym">Aranea bruennichi</name>
    <dbReference type="NCBI Taxonomy" id="94029"/>
    <lineage>
        <taxon>Eukaryota</taxon>
        <taxon>Metazoa</taxon>
        <taxon>Ecdysozoa</taxon>
        <taxon>Arthropoda</taxon>
        <taxon>Chelicerata</taxon>
        <taxon>Arachnida</taxon>
        <taxon>Araneae</taxon>
        <taxon>Araneomorphae</taxon>
        <taxon>Entelegynae</taxon>
        <taxon>Araneoidea</taxon>
        <taxon>Araneidae</taxon>
        <taxon>Argiope</taxon>
    </lineage>
</organism>
<protein>
    <submittedName>
        <fullName evidence="2">TD and POZ domain-containing protein 3</fullName>
    </submittedName>
</protein>
<accession>A0A8T0EDT0</accession>
<evidence type="ECO:0000313" key="2">
    <source>
        <dbReference type="EMBL" id="KAF8770793.1"/>
    </source>
</evidence>
<dbReference type="CDD" id="cd18186">
    <property type="entry name" value="BTB_POZ_ZBTB_KLHL-like"/>
    <property type="match status" value="1"/>
</dbReference>
<dbReference type="InterPro" id="IPR000210">
    <property type="entry name" value="BTB/POZ_dom"/>
</dbReference>
<reference evidence="2" key="2">
    <citation type="submission" date="2020-06" db="EMBL/GenBank/DDBJ databases">
        <authorList>
            <person name="Sheffer M."/>
        </authorList>
    </citation>
    <scope>NUCLEOTIDE SEQUENCE</scope>
</reference>
<sequence>MERTKWKLRPDVFISNVFVLLYRDEHDDGPEKIEIDYELSFLGTDGLPLISRTGTHIFLKGRHSGLQNFATKDEIFSSRRTEFLPRDVLTIRCRMWKKGIETPKPDVCFARTRLGLDRHCFVWAIKDFSSLHSGHERRRVLESTSEGSPQPVLIFCLRQFDGKEYICIDIDKGDVTKIPSVIGEIALLDAEGTAVYSEKVCKYILKGQMKLFRNFYETQILLYDKTTLLPNDVLFLRCEIEILYDTVSSRIENSSECESAINTDLEDTHVEESDKSATASCPFKQNVHKFFEDGTLSDIILRADAKTYPAHKIILSSRSPVFKAMFTNDMKEKASRCINVPDVDAATMQRLLFYIYTNEVAEVPWEQTADLLRAADKYGLLELKRQCSTFLKSNISRTNVCVLLSLADMLQDEELHKAVLDFIAKNANIFNSQTWKLFKKEKSELAMETMERIVYNVANSDRRT</sequence>
<dbReference type="EMBL" id="JABXBU010002228">
    <property type="protein sequence ID" value="KAF8770793.1"/>
    <property type="molecule type" value="Genomic_DNA"/>
</dbReference>
<keyword evidence="3" id="KW-1185">Reference proteome</keyword>
<dbReference type="InterPro" id="IPR011333">
    <property type="entry name" value="SKP1/BTB/POZ_sf"/>
</dbReference>
<dbReference type="Proteomes" id="UP000807504">
    <property type="component" value="Unassembled WGS sequence"/>
</dbReference>
<dbReference type="Gene3D" id="3.30.710.10">
    <property type="entry name" value="Potassium Channel Kv1.1, Chain A"/>
    <property type="match status" value="1"/>
</dbReference>
<dbReference type="PROSITE" id="PS50097">
    <property type="entry name" value="BTB"/>
    <property type="match status" value="1"/>
</dbReference>
<name>A0A8T0EDT0_ARGBR</name>
<dbReference type="SMART" id="SM00225">
    <property type="entry name" value="BTB"/>
    <property type="match status" value="1"/>
</dbReference>
<gene>
    <name evidence="2" type="ORF">HNY73_018282</name>
</gene>
<reference evidence="2" key="1">
    <citation type="journal article" date="2020" name="bioRxiv">
        <title>Chromosome-level reference genome of the European wasp spider Argiope bruennichi: a resource for studies on range expansion and evolutionary adaptation.</title>
        <authorList>
            <person name="Sheffer M.M."/>
            <person name="Hoppe A."/>
            <person name="Krehenwinkel H."/>
            <person name="Uhl G."/>
            <person name="Kuss A.W."/>
            <person name="Jensen L."/>
            <person name="Jensen C."/>
            <person name="Gillespie R.G."/>
            <person name="Hoff K.J."/>
            <person name="Prost S."/>
        </authorList>
    </citation>
    <scope>NUCLEOTIDE SEQUENCE</scope>
</reference>
<dbReference type="PANTHER" id="PTHR24413">
    <property type="entry name" value="SPECKLE-TYPE POZ PROTEIN"/>
    <property type="match status" value="1"/>
</dbReference>
<feature type="domain" description="BTB" evidence="1">
    <location>
        <begin position="297"/>
        <end position="364"/>
    </location>
</feature>
<comment type="caution">
    <text evidence="2">The sequence shown here is derived from an EMBL/GenBank/DDBJ whole genome shotgun (WGS) entry which is preliminary data.</text>
</comment>
<evidence type="ECO:0000259" key="1">
    <source>
        <dbReference type="PROSITE" id="PS50097"/>
    </source>
</evidence>
<dbReference type="AlphaFoldDB" id="A0A8T0EDT0"/>
<dbReference type="SUPFAM" id="SSF49599">
    <property type="entry name" value="TRAF domain-like"/>
    <property type="match status" value="1"/>
</dbReference>
<evidence type="ECO:0000313" key="3">
    <source>
        <dbReference type="Proteomes" id="UP000807504"/>
    </source>
</evidence>
<dbReference type="Pfam" id="PF00651">
    <property type="entry name" value="BTB"/>
    <property type="match status" value="1"/>
</dbReference>
<dbReference type="SUPFAM" id="SSF54695">
    <property type="entry name" value="POZ domain"/>
    <property type="match status" value="1"/>
</dbReference>